<accession>A0A1F6BT71</accession>
<keyword evidence="3 4" id="KW-0687">Ribonucleoprotein</keyword>
<evidence type="ECO:0000256" key="5">
    <source>
        <dbReference type="RuleBase" id="RU003816"/>
    </source>
</evidence>
<dbReference type="EMBL" id="MFKK01000034">
    <property type="protein sequence ID" value="OGG40124.1"/>
    <property type="molecule type" value="Genomic_DNA"/>
</dbReference>
<evidence type="ECO:0000256" key="6">
    <source>
        <dbReference type="SAM" id="MobiDB-lite"/>
    </source>
</evidence>
<dbReference type="SUPFAM" id="SSF54211">
    <property type="entry name" value="Ribosomal protein S5 domain 2-like"/>
    <property type="match status" value="1"/>
</dbReference>
<dbReference type="PROSITE" id="PS00360">
    <property type="entry name" value="RIBOSOMAL_S9"/>
    <property type="match status" value="1"/>
</dbReference>
<dbReference type="GO" id="GO:0022627">
    <property type="term" value="C:cytosolic small ribosomal subunit"/>
    <property type="evidence" value="ECO:0007669"/>
    <property type="project" value="TreeGrafter"/>
</dbReference>
<feature type="region of interest" description="Disordered" evidence="6">
    <location>
        <begin position="139"/>
        <end position="164"/>
    </location>
</feature>
<evidence type="ECO:0000256" key="1">
    <source>
        <dbReference type="ARBA" id="ARBA00005251"/>
    </source>
</evidence>
<dbReference type="GO" id="GO:0003723">
    <property type="term" value="F:RNA binding"/>
    <property type="evidence" value="ECO:0007669"/>
    <property type="project" value="TreeGrafter"/>
</dbReference>
<dbReference type="InterPro" id="IPR000754">
    <property type="entry name" value="Ribosomal_uS9"/>
</dbReference>
<protein>
    <recommendedName>
        <fullName evidence="5">30S ribosomal protein S9</fullName>
    </recommendedName>
</protein>
<dbReference type="InterPro" id="IPR014721">
    <property type="entry name" value="Ribsml_uS5_D2-typ_fold_subgr"/>
</dbReference>
<dbReference type="InterPro" id="IPR020568">
    <property type="entry name" value="Ribosomal_Su5_D2-typ_SF"/>
</dbReference>
<feature type="compositionally biased region" description="Basic residues" evidence="6">
    <location>
        <begin position="150"/>
        <end position="164"/>
    </location>
</feature>
<reference evidence="7 8" key="1">
    <citation type="journal article" date="2016" name="Nat. Commun.">
        <title>Thousands of microbial genomes shed light on interconnected biogeochemical processes in an aquifer system.</title>
        <authorList>
            <person name="Anantharaman K."/>
            <person name="Brown C.T."/>
            <person name="Hug L.A."/>
            <person name="Sharon I."/>
            <person name="Castelle C.J."/>
            <person name="Probst A.J."/>
            <person name="Thomas B.C."/>
            <person name="Singh A."/>
            <person name="Wilkins M.J."/>
            <person name="Karaoz U."/>
            <person name="Brodie E.L."/>
            <person name="Williams K.H."/>
            <person name="Hubbard S.S."/>
            <person name="Banfield J.F."/>
        </authorList>
    </citation>
    <scope>NUCLEOTIDE SEQUENCE [LARGE SCALE GENOMIC DNA]</scope>
</reference>
<dbReference type="PANTHER" id="PTHR21569">
    <property type="entry name" value="RIBOSOMAL PROTEIN S9"/>
    <property type="match status" value="1"/>
</dbReference>
<dbReference type="Proteomes" id="UP000176996">
    <property type="component" value="Unassembled WGS sequence"/>
</dbReference>
<comment type="similarity">
    <text evidence="1 4">Belongs to the universal ribosomal protein uS9 family.</text>
</comment>
<organism evidence="7 8">
    <name type="scientific">Candidatus Jorgensenbacteria bacterium RIFCSPLOWO2_01_FULL_45_25b</name>
    <dbReference type="NCBI Taxonomy" id="1798471"/>
    <lineage>
        <taxon>Bacteria</taxon>
        <taxon>Candidatus Joergenseniibacteriota</taxon>
    </lineage>
</organism>
<feature type="compositionally biased region" description="Basic and acidic residues" evidence="6">
    <location>
        <begin position="139"/>
        <end position="149"/>
    </location>
</feature>
<dbReference type="GO" id="GO:0006412">
    <property type="term" value="P:translation"/>
    <property type="evidence" value="ECO:0007669"/>
    <property type="project" value="InterPro"/>
</dbReference>
<proteinExistence type="inferred from homology"/>
<sequence>MALIAKTKPVEKPKNKDRYVEGIGRRKAATARVRIYPSTSKPLKDVATRDEKNPRLISGGDMEVQINEKHLKDYFKKEKLLQIAISPLNLLSVAFKMTAKVSGGGESSQAEAVRLGLSRALNALNEKWRLPLKTSGYLRRDSREVERKKPGFRKARRPQQWKKR</sequence>
<dbReference type="Pfam" id="PF00380">
    <property type="entry name" value="Ribosomal_S9"/>
    <property type="match status" value="1"/>
</dbReference>
<keyword evidence="2 4" id="KW-0689">Ribosomal protein</keyword>
<evidence type="ECO:0000256" key="2">
    <source>
        <dbReference type="ARBA" id="ARBA00022980"/>
    </source>
</evidence>
<evidence type="ECO:0000313" key="7">
    <source>
        <dbReference type="EMBL" id="OGG40124.1"/>
    </source>
</evidence>
<evidence type="ECO:0000313" key="8">
    <source>
        <dbReference type="Proteomes" id="UP000176996"/>
    </source>
</evidence>
<dbReference type="STRING" id="1798471.A3A21_01575"/>
<dbReference type="InterPro" id="IPR020574">
    <property type="entry name" value="Ribosomal_uS9_CS"/>
</dbReference>
<dbReference type="PANTHER" id="PTHR21569:SF1">
    <property type="entry name" value="SMALL RIBOSOMAL SUBUNIT PROTEIN US9M"/>
    <property type="match status" value="1"/>
</dbReference>
<name>A0A1F6BT71_9BACT</name>
<dbReference type="Gene3D" id="3.30.230.10">
    <property type="match status" value="1"/>
</dbReference>
<evidence type="ECO:0000256" key="3">
    <source>
        <dbReference type="ARBA" id="ARBA00023274"/>
    </source>
</evidence>
<dbReference type="AlphaFoldDB" id="A0A1F6BT71"/>
<dbReference type="GO" id="GO:0003735">
    <property type="term" value="F:structural constituent of ribosome"/>
    <property type="evidence" value="ECO:0007669"/>
    <property type="project" value="InterPro"/>
</dbReference>
<gene>
    <name evidence="7" type="ORF">A3A21_01575</name>
</gene>
<comment type="caution">
    <text evidence="7">The sequence shown here is derived from an EMBL/GenBank/DDBJ whole genome shotgun (WGS) entry which is preliminary data.</text>
</comment>
<evidence type="ECO:0000256" key="4">
    <source>
        <dbReference type="RuleBase" id="RU003815"/>
    </source>
</evidence>